<feature type="domain" description="Ig-like" evidence="2">
    <location>
        <begin position="534"/>
        <end position="615"/>
    </location>
</feature>
<feature type="domain" description="Ig-like" evidence="2">
    <location>
        <begin position="293"/>
        <end position="371"/>
    </location>
</feature>
<reference evidence="3 4" key="1">
    <citation type="submission" date="2020-07" db="EMBL/GenBank/DDBJ databases">
        <title>Spirosoma foliorum sp. nov., isolated from the leaves on the Nejang mountain Korea, Republic of.</title>
        <authorList>
            <person name="Ho H."/>
            <person name="Lee Y.-J."/>
            <person name="Nurcahyanto D.-A."/>
            <person name="Kim S.-G."/>
        </authorList>
    </citation>
    <scope>NUCLEOTIDE SEQUENCE [LARGE SCALE GENOMIC DNA]</scope>
    <source>
        <strain evidence="3 4">PL0136</strain>
    </source>
</reference>
<evidence type="ECO:0000256" key="1">
    <source>
        <dbReference type="SAM" id="SignalP"/>
    </source>
</evidence>
<dbReference type="RefSeq" id="WP_182460315.1">
    <property type="nucleotide sequence ID" value="NZ_CP059732.1"/>
</dbReference>
<sequence>MISPIRRLLFILIISLLHFTGTQAQQLSITSVTPNPVCANSSIIVSYSYTAGDAGTLFLYLNGPGTADVVIGAASVGGGNGSLQGTIPANRTTGTYTVRLIRISGTPSGNVNSPNSNGFTVTALPSAPTVSNVAYCLGATGIPPLTATGQNLTWYPASTGGGGTTVAPTPPTSATGTTNYYVSQTVNGCEGPRATQQVTINPPPAKPTVVSSLSYCQNSTAPSLAGAVTSGSNLKWYSSALSGSGSTIAPTPSTSNVGSITYYVSQTNFSNQSDGSACESDRAEITVTVKAAPAAPSVTTPVTYCQDAVASPLTASAVSGGTLNWYGPSNNALGSTAPTPPTTAPGTTYYSVSQTFSGCEGPKATIQVTVNTRPAAPTTTPVSVCQNTTPVSLATGVTSGTNLRWYIGSTGGSGSTVAPTPSTNAIGQTLYYVSQVDNNGCESDRAVITFIVNGYPAAPGVSSQAYCQNATATSLTATAATNATLNFYLGSTGGTRYASLTPSTTSSNNYYVSQTLNGCESPRAIITVSIRSLPPSPAVTIPAAYCQFATAAPLSATANTNFSLNWYGTNATGGTASAQASTPSTSNAGAFHYYVSQSDPFGCESIRADIPVTVNAKPATPTVTNASACLNSVPNSLSLSVGATGTLKWYTGSTGGTGSTVAPTLSTTALGTSTYYVSQTSGDGCESDRAAITFTVNPNPIAPTVATSFLFLCQNSVATSLTATGTNLKWYTMNSGGVALTNPVTPSTDVAGPPVIYYVSQTDANGCESPQLR</sequence>
<proteinExistence type="predicted"/>
<dbReference type="InterPro" id="IPR044023">
    <property type="entry name" value="Ig_7"/>
</dbReference>
<gene>
    <name evidence="3" type="ORF">H3H32_34960</name>
</gene>
<feature type="domain" description="Ig-like" evidence="2">
    <location>
        <begin position="456"/>
        <end position="530"/>
    </location>
</feature>
<feature type="domain" description="Ig-like" evidence="2">
    <location>
        <begin position="374"/>
        <end position="453"/>
    </location>
</feature>
<feature type="domain" description="Ig-like" evidence="2">
    <location>
        <begin position="125"/>
        <end position="202"/>
    </location>
</feature>
<dbReference type="EMBL" id="CP059732">
    <property type="protein sequence ID" value="QMW03027.1"/>
    <property type="molecule type" value="Genomic_DNA"/>
</dbReference>
<feature type="signal peptide" evidence="1">
    <location>
        <begin position="1"/>
        <end position="24"/>
    </location>
</feature>
<dbReference type="Proteomes" id="UP000515369">
    <property type="component" value="Chromosome"/>
</dbReference>
<accession>A0A7G5GVY5</accession>
<name>A0A7G5GVY5_9BACT</name>
<dbReference type="AlphaFoldDB" id="A0A7G5GVY5"/>
<keyword evidence="4" id="KW-1185">Reference proteome</keyword>
<feature type="domain" description="Ig-like" evidence="2">
    <location>
        <begin position="204"/>
        <end position="290"/>
    </location>
</feature>
<dbReference type="Pfam" id="PF19081">
    <property type="entry name" value="Ig_7"/>
    <property type="match status" value="8"/>
</dbReference>
<dbReference type="KEGG" id="sfol:H3H32_34960"/>
<feature type="chain" id="PRO_5029011799" description="Ig-like domain-containing protein" evidence="1">
    <location>
        <begin position="25"/>
        <end position="773"/>
    </location>
</feature>
<evidence type="ECO:0000313" key="3">
    <source>
        <dbReference type="EMBL" id="QMW03027.1"/>
    </source>
</evidence>
<feature type="domain" description="Ig-like" evidence="2">
    <location>
        <begin position="700"/>
        <end position="770"/>
    </location>
</feature>
<protein>
    <recommendedName>
        <fullName evidence="2">Ig-like domain-containing protein</fullName>
    </recommendedName>
</protein>
<evidence type="ECO:0000313" key="4">
    <source>
        <dbReference type="Proteomes" id="UP000515369"/>
    </source>
</evidence>
<evidence type="ECO:0000259" key="2">
    <source>
        <dbReference type="Pfam" id="PF19081"/>
    </source>
</evidence>
<feature type="domain" description="Ig-like" evidence="2">
    <location>
        <begin position="618"/>
        <end position="698"/>
    </location>
</feature>
<organism evidence="3 4">
    <name type="scientific">Spirosoma foliorum</name>
    <dbReference type="NCBI Taxonomy" id="2710596"/>
    <lineage>
        <taxon>Bacteria</taxon>
        <taxon>Pseudomonadati</taxon>
        <taxon>Bacteroidota</taxon>
        <taxon>Cytophagia</taxon>
        <taxon>Cytophagales</taxon>
        <taxon>Cytophagaceae</taxon>
        <taxon>Spirosoma</taxon>
    </lineage>
</organism>
<keyword evidence="1" id="KW-0732">Signal</keyword>